<accession>A0A4Y7TL79</accession>
<proteinExistence type="predicted"/>
<evidence type="ECO:0000256" key="1">
    <source>
        <dbReference type="SAM" id="MobiDB-lite"/>
    </source>
</evidence>
<feature type="compositionally biased region" description="Low complexity" evidence="1">
    <location>
        <begin position="14"/>
        <end position="35"/>
    </location>
</feature>
<keyword evidence="3" id="KW-1185">Reference proteome</keyword>
<evidence type="ECO:0000313" key="3">
    <source>
        <dbReference type="Proteomes" id="UP000298030"/>
    </source>
</evidence>
<comment type="caution">
    <text evidence="2">The sequence shown here is derived from an EMBL/GenBank/DDBJ whole genome shotgun (WGS) entry which is preliminary data.</text>
</comment>
<evidence type="ECO:0000313" key="2">
    <source>
        <dbReference type="EMBL" id="TEB34947.1"/>
    </source>
</evidence>
<dbReference type="AlphaFoldDB" id="A0A4Y7TL79"/>
<feature type="compositionally biased region" description="Polar residues" evidence="1">
    <location>
        <begin position="1"/>
        <end position="10"/>
    </location>
</feature>
<feature type="compositionally biased region" description="Basic and acidic residues" evidence="1">
    <location>
        <begin position="47"/>
        <end position="59"/>
    </location>
</feature>
<dbReference type="Proteomes" id="UP000298030">
    <property type="component" value="Unassembled WGS sequence"/>
</dbReference>
<sequence length="216" mass="24229">MQPSADQFYSFTYPKSDSPSSTSATSSSSSARSLSTPPPPYTPEPRPTYREVKIHKEFEAQDPSEYPPLTTTKPMGNIGRVSEPTSRRASTRIHIAHPYSRLQAKKGEVKRRKIWNHALEKHIFSPYEISTLGAPHRRAIYTASLEAHIDDLHAQLLGFGFYPVPFNELDPYKGLNSKTAKSMVASLQHDASVSDLKLLELNRAIKELQDILKVNP</sequence>
<dbReference type="EMBL" id="QPFP01000008">
    <property type="protein sequence ID" value="TEB34947.1"/>
    <property type="molecule type" value="Genomic_DNA"/>
</dbReference>
<name>A0A4Y7TL79_COPMI</name>
<protein>
    <submittedName>
        <fullName evidence="2">Uncharacterized protein</fullName>
    </submittedName>
</protein>
<feature type="region of interest" description="Disordered" evidence="1">
    <location>
        <begin position="1"/>
        <end position="89"/>
    </location>
</feature>
<organism evidence="2 3">
    <name type="scientific">Coprinellus micaceus</name>
    <name type="common">Glistening ink-cap mushroom</name>
    <name type="synonym">Coprinus micaceus</name>
    <dbReference type="NCBI Taxonomy" id="71717"/>
    <lineage>
        <taxon>Eukaryota</taxon>
        <taxon>Fungi</taxon>
        <taxon>Dikarya</taxon>
        <taxon>Basidiomycota</taxon>
        <taxon>Agaricomycotina</taxon>
        <taxon>Agaricomycetes</taxon>
        <taxon>Agaricomycetidae</taxon>
        <taxon>Agaricales</taxon>
        <taxon>Agaricineae</taxon>
        <taxon>Psathyrellaceae</taxon>
        <taxon>Coprinellus</taxon>
    </lineage>
</organism>
<gene>
    <name evidence="2" type="ORF">FA13DRAFT_1772193</name>
</gene>
<dbReference type="OrthoDB" id="3245901at2759"/>
<feature type="compositionally biased region" description="Pro residues" evidence="1">
    <location>
        <begin position="36"/>
        <end position="46"/>
    </location>
</feature>
<reference evidence="2 3" key="1">
    <citation type="journal article" date="2019" name="Nat. Ecol. Evol.">
        <title>Megaphylogeny resolves global patterns of mushroom evolution.</title>
        <authorList>
            <person name="Varga T."/>
            <person name="Krizsan K."/>
            <person name="Foldi C."/>
            <person name="Dima B."/>
            <person name="Sanchez-Garcia M."/>
            <person name="Sanchez-Ramirez S."/>
            <person name="Szollosi G.J."/>
            <person name="Szarkandi J.G."/>
            <person name="Papp V."/>
            <person name="Albert L."/>
            <person name="Andreopoulos W."/>
            <person name="Angelini C."/>
            <person name="Antonin V."/>
            <person name="Barry K.W."/>
            <person name="Bougher N.L."/>
            <person name="Buchanan P."/>
            <person name="Buyck B."/>
            <person name="Bense V."/>
            <person name="Catcheside P."/>
            <person name="Chovatia M."/>
            <person name="Cooper J."/>
            <person name="Damon W."/>
            <person name="Desjardin D."/>
            <person name="Finy P."/>
            <person name="Geml J."/>
            <person name="Haridas S."/>
            <person name="Hughes K."/>
            <person name="Justo A."/>
            <person name="Karasinski D."/>
            <person name="Kautmanova I."/>
            <person name="Kiss B."/>
            <person name="Kocsube S."/>
            <person name="Kotiranta H."/>
            <person name="LaButti K.M."/>
            <person name="Lechner B.E."/>
            <person name="Liimatainen K."/>
            <person name="Lipzen A."/>
            <person name="Lukacs Z."/>
            <person name="Mihaltcheva S."/>
            <person name="Morgado L.N."/>
            <person name="Niskanen T."/>
            <person name="Noordeloos M.E."/>
            <person name="Ohm R.A."/>
            <person name="Ortiz-Santana B."/>
            <person name="Ovrebo C."/>
            <person name="Racz N."/>
            <person name="Riley R."/>
            <person name="Savchenko A."/>
            <person name="Shiryaev A."/>
            <person name="Soop K."/>
            <person name="Spirin V."/>
            <person name="Szebenyi C."/>
            <person name="Tomsovsky M."/>
            <person name="Tulloss R.E."/>
            <person name="Uehling J."/>
            <person name="Grigoriev I.V."/>
            <person name="Vagvolgyi C."/>
            <person name="Papp T."/>
            <person name="Martin F.M."/>
            <person name="Miettinen O."/>
            <person name="Hibbett D.S."/>
            <person name="Nagy L.G."/>
        </authorList>
    </citation>
    <scope>NUCLEOTIDE SEQUENCE [LARGE SCALE GENOMIC DNA]</scope>
    <source>
        <strain evidence="2 3">FP101781</strain>
    </source>
</reference>